<reference evidence="5" key="1">
    <citation type="submission" date="2017-08" db="EMBL/GenBank/DDBJ databases">
        <authorList>
            <person name="Polle J.E."/>
            <person name="Barry K."/>
            <person name="Cushman J."/>
            <person name="Schmutz J."/>
            <person name="Tran D."/>
            <person name="Hathwaick L.T."/>
            <person name="Yim W.C."/>
            <person name="Jenkins J."/>
            <person name="Mckie-Krisberg Z.M."/>
            <person name="Prochnik S."/>
            <person name="Lindquist E."/>
            <person name="Dockter R.B."/>
            <person name="Adam C."/>
            <person name="Molina H."/>
            <person name="Bunkerborg J."/>
            <person name="Jin E."/>
            <person name="Buchheim M."/>
            <person name="Magnuson J."/>
        </authorList>
    </citation>
    <scope>NUCLEOTIDE SEQUENCE</scope>
    <source>
        <strain evidence="5">CCAP 19/18</strain>
    </source>
</reference>
<organism evidence="5 6">
    <name type="scientific">Dunaliella salina</name>
    <name type="common">Green alga</name>
    <name type="synonym">Protococcus salinus</name>
    <dbReference type="NCBI Taxonomy" id="3046"/>
    <lineage>
        <taxon>Eukaryota</taxon>
        <taxon>Viridiplantae</taxon>
        <taxon>Chlorophyta</taxon>
        <taxon>core chlorophytes</taxon>
        <taxon>Chlorophyceae</taxon>
        <taxon>CS clade</taxon>
        <taxon>Chlamydomonadales</taxon>
        <taxon>Dunaliellaceae</taxon>
        <taxon>Dunaliella</taxon>
    </lineage>
</organism>
<evidence type="ECO:0000256" key="1">
    <source>
        <dbReference type="ARBA" id="ARBA00010111"/>
    </source>
</evidence>
<keyword evidence="2 5" id="KW-0689">Ribosomal protein</keyword>
<dbReference type="HAMAP" id="MF_00391">
    <property type="entry name" value="Ribosomal_bL34"/>
    <property type="match status" value="1"/>
</dbReference>
<keyword evidence="6" id="KW-1185">Reference proteome</keyword>
<feature type="compositionally biased region" description="Basic residues" evidence="4">
    <location>
        <begin position="92"/>
        <end position="120"/>
    </location>
</feature>
<dbReference type="GO" id="GO:0005840">
    <property type="term" value="C:ribosome"/>
    <property type="evidence" value="ECO:0007669"/>
    <property type="project" value="UniProtKB-KW"/>
</dbReference>
<evidence type="ECO:0000256" key="3">
    <source>
        <dbReference type="ARBA" id="ARBA00023274"/>
    </source>
</evidence>
<dbReference type="InterPro" id="IPR000271">
    <property type="entry name" value="Ribosomal_bL34"/>
</dbReference>
<dbReference type="EMBL" id="MU069654">
    <property type="protein sequence ID" value="KAF5836574.1"/>
    <property type="molecule type" value="Genomic_DNA"/>
</dbReference>
<evidence type="ECO:0000313" key="5">
    <source>
        <dbReference type="EMBL" id="KAF5836574.1"/>
    </source>
</evidence>
<evidence type="ECO:0000256" key="4">
    <source>
        <dbReference type="SAM" id="MobiDB-lite"/>
    </source>
</evidence>
<evidence type="ECO:0000256" key="2">
    <source>
        <dbReference type="ARBA" id="ARBA00022980"/>
    </source>
</evidence>
<protein>
    <submittedName>
        <fullName evidence="5">Plastid/chloroplast ribosomal protein L34</fullName>
    </submittedName>
</protein>
<feature type="region of interest" description="Disordered" evidence="4">
    <location>
        <begin position="88"/>
        <end position="120"/>
    </location>
</feature>
<name>A0ABQ7GPN8_DUNSA</name>
<dbReference type="Gene3D" id="1.10.287.3980">
    <property type="match status" value="1"/>
</dbReference>
<keyword evidence="3" id="KW-0687">Ribonucleoprotein</keyword>
<dbReference type="Pfam" id="PF00468">
    <property type="entry name" value="Ribosomal_L34"/>
    <property type="match status" value="1"/>
</dbReference>
<dbReference type="Proteomes" id="UP000815325">
    <property type="component" value="Unassembled WGS sequence"/>
</dbReference>
<accession>A0ABQ7GPN8</accession>
<sequence length="120" mass="12574">MAAMLSATRGMLGCARPSVSSSRTALPVAAPVVHRPKFLGGGALVAPSLARAPARGSLVVVASISAAGRGDGGSNRKRRRVSGFRVRLSTTRGKKTLQRRRQKGRHVLCKCSIRKSGGKK</sequence>
<gene>
    <name evidence="5" type="ORF">DUNSADRAFT_5727</name>
</gene>
<comment type="similarity">
    <text evidence="1">Belongs to the bacterial ribosomal protein bL34 family.</text>
</comment>
<evidence type="ECO:0000313" key="6">
    <source>
        <dbReference type="Proteomes" id="UP000815325"/>
    </source>
</evidence>
<comment type="caution">
    <text evidence="5">The sequence shown here is derived from an EMBL/GenBank/DDBJ whole genome shotgun (WGS) entry which is preliminary data.</text>
</comment>
<proteinExistence type="inferred from homology"/>